<reference evidence="2 4" key="1">
    <citation type="submission" date="2017-09" db="EMBL/GenBank/DDBJ databases">
        <title>Genomics of the genus Arcobacter.</title>
        <authorList>
            <person name="Perez-Cataluna A."/>
            <person name="Figueras M.J."/>
            <person name="Salas-Masso N."/>
        </authorList>
    </citation>
    <scope>NUCLEOTIDE SEQUENCE [LARGE SCALE GENOMIC DNA]</scope>
    <source>
        <strain evidence="2 4">CECT 7837</strain>
    </source>
</reference>
<gene>
    <name evidence="1" type="ORF">AELL_1468</name>
    <name evidence="2" type="ORF">CP962_12420</name>
</gene>
<dbReference type="Proteomes" id="UP000262582">
    <property type="component" value="Chromosome"/>
</dbReference>
<evidence type="ECO:0000313" key="1">
    <source>
        <dbReference type="EMBL" id="AXX95130.1"/>
    </source>
</evidence>
<name>A0A347U8F2_9BACT</name>
<accession>A0A347U8F2</accession>
<dbReference type="EMBL" id="NXIG01000015">
    <property type="protein sequence ID" value="RXI29018.1"/>
    <property type="molecule type" value="Genomic_DNA"/>
</dbReference>
<proteinExistence type="predicted"/>
<protein>
    <submittedName>
        <fullName evidence="2">Uncharacterized protein</fullName>
    </submittedName>
</protein>
<dbReference type="OrthoDB" id="5348622at2"/>
<dbReference type="KEGG" id="aell:AELL_1468"/>
<keyword evidence="3" id="KW-1185">Reference proteome</keyword>
<dbReference type="EMBL" id="CP032097">
    <property type="protein sequence ID" value="AXX95130.1"/>
    <property type="molecule type" value="Genomic_DNA"/>
</dbReference>
<dbReference type="AlphaFoldDB" id="A0A347U8F2"/>
<evidence type="ECO:0000313" key="2">
    <source>
        <dbReference type="EMBL" id="RXI29018.1"/>
    </source>
</evidence>
<evidence type="ECO:0000313" key="4">
    <source>
        <dbReference type="Proteomes" id="UP000290588"/>
    </source>
</evidence>
<sequence>MIISVDKDSLFNIFGVSSFNSLEDKIDSMAPSLVEYHLSNFYNYNNDNVYFNKRDVEESVSIGEYNLYFDYNENIYLEVTESNLDDNTQTLW</sequence>
<organism evidence="2 4">
    <name type="scientific">Arcobacter ellisii</name>
    <dbReference type="NCBI Taxonomy" id="913109"/>
    <lineage>
        <taxon>Bacteria</taxon>
        <taxon>Pseudomonadati</taxon>
        <taxon>Campylobacterota</taxon>
        <taxon>Epsilonproteobacteria</taxon>
        <taxon>Campylobacterales</taxon>
        <taxon>Arcobacteraceae</taxon>
        <taxon>Arcobacter</taxon>
    </lineage>
</organism>
<reference evidence="1 3" key="2">
    <citation type="submission" date="2018-08" db="EMBL/GenBank/DDBJ databases">
        <title>Complete genome of the Arcobacter ellisii type strain LMG 26155.</title>
        <authorList>
            <person name="Miller W.G."/>
            <person name="Yee E."/>
            <person name="Bono J.L."/>
        </authorList>
    </citation>
    <scope>NUCLEOTIDE SEQUENCE [LARGE SCALE GENOMIC DNA]</scope>
    <source>
        <strain evidence="1 3">LMG 26155</strain>
    </source>
</reference>
<dbReference type="Proteomes" id="UP000290588">
    <property type="component" value="Unassembled WGS sequence"/>
</dbReference>
<dbReference type="RefSeq" id="WP_118917317.1">
    <property type="nucleotide sequence ID" value="NZ_CP032097.1"/>
</dbReference>
<evidence type="ECO:0000313" key="3">
    <source>
        <dbReference type="Proteomes" id="UP000262582"/>
    </source>
</evidence>